<evidence type="ECO:0000313" key="4">
    <source>
        <dbReference type="EMBL" id="GAA5016011.1"/>
    </source>
</evidence>
<dbReference type="EMBL" id="BAABKB010000015">
    <property type="protein sequence ID" value="GAA5016011.1"/>
    <property type="molecule type" value="Genomic_DNA"/>
</dbReference>
<name>A0ABP9IZR1_9ACTN</name>
<feature type="region of interest" description="Disordered" evidence="1">
    <location>
        <begin position="284"/>
        <end position="304"/>
    </location>
</feature>
<dbReference type="CDD" id="cd00093">
    <property type="entry name" value="HTH_XRE"/>
    <property type="match status" value="1"/>
</dbReference>
<dbReference type="PANTHER" id="PTHR35010:SF2">
    <property type="entry name" value="BLL4672 PROTEIN"/>
    <property type="match status" value="1"/>
</dbReference>
<dbReference type="Gene3D" id="1.10.260.40">
    <property type="entry name" value="lambda repressor-like DNA-binding domains"/>
    <property type="match status" value="1"/>
</dbReference>
<comment type="caution">
    <text evidence="3">The sequence shown here is derived from an EMBL/GenBank/DDBJ whole genome shotgun (WGS) entry which is preliminary data.</text>
</comment>
<gene>
    <name evidence="3" type="ORF">GCM10023335_41370</name>
    <name evidence="4" type="ORF">GCM10023335_41400</name>
</gene>
<protein>
    <submittedName>
        <fullName evidence="3">Helix-turn-helix transcriptional regulator</fullName>
    </submittedName>
</protein>
<dbReference type="InterPro" id="IPR001387">
    <property type="entry name" value="Cro/C1-type_HTH"/>
</dbReference>
<dbReference type="SMART" id="SM00530">
    <property type="entry name" value="HTH_XRE"/>
    <property type="match status" value="1"/>
</dbReference>
<reference evidence="3" key="1">
    <citation type="journal article" date="2014" name="Int. J. Syst. Evol. Microbiol.">
        <title>Complete genome of a new Firmicutes species belonging to the dominant human colonic microbiota ('Ruminococcus bicirculans') reveals two chromosomes and a selective capacity to utilize plant glucans.</title>
        <authorList>
            <consortium name="NISC Comparative Sequencing Program"/>
            <person name="Wegmann U."/>
            <person name="Louis P."/>
            <person name="Goesmann A."/>
            <person name="Henrissat B."/>
            <person name="Duncan S.H."/>
            <person name="Flint H.J."/>
        </authorList>
    </citation>
    <scope>NUCLEOTIDE SEQUENCE</scope>
    <source>
        <strain evidence="3">JCM 18409</strain>
    </source>
</reference>
<reference evidence="5" key="2">
    <citation type="journal article" date="2019" name="Int. J. Syst. Evol. Microbiol.">
        <title>The Global Catalogue of Microorganisms (GCM) 10K type strain sequencing project: providing services to taxonomists for standard genome sequencing and annotation.</title>
        <authorList>
            <consortium name="The Broad Institute Genomics Platform"/>
            <consortium name="The Broad Institute Genome Sequencing Center for Infectious Disease"/>
            <person name="Wu L."/>
            <person name="Ma J."/>
        </authorList>
    </citation>
    <scope>NUCLEOTIDE SEQUENCE [LARGE SCALE GENOMIC DNA]</scope>
    <source>
        <strain evidence="5">JCM 18409</strain>
    </source>
</reference>
<organism evidence="3 5">
    <name type="scientific">Streptomyces siamensis</name>
    <dbReference type="NCBI Taxonomy" id="1274986"/>
    <lineage>
        <taxon>Bacteria</taxon>
        <taxon>Bacillati</taxon>
        <taxon>Actinomycetota</taxon>
        <taxon>Actinomycetes</taxon>
        <taxon>Kitasatosporales</taxon>
        <taxon>Streptomycetaceae</taxon>
        <taxon>Streptomyces</taxon>
    </lineage>
</organism>
<keyword evidence="5" id="KW-1185">Reference proteome</keyword>
<reference evidence="3" key="3">
    <citation type="submission" date="2023-12" db="EMBL/GenBank/DDBJ databases">
        <authorList>
            <person name="Sun Q."/>
            <person name="Inoue M."/>
        </authorList>
    </citation>
    <scope>NUCLEOTIDE SEQUENCE</scope>
    <source>
        <strain evidence="3">JCM 18409</strain>
    </source>
</reference>
<dbReference type="Gene3D" id="3.30.450.180">
    <property type="match status" value="1"/>
</dbReference>
<dbReference type="SUPFAM" id="SSF47413">
    <property type="entry name" value="lambda repressor-like DNA-binding domains"/>
    <property type="match status" value="1"/>
</dbReference>
<dbReference type="PROSITE" id="PS50943">
    <property type="entry name" value="HTH_CROC1"/>
    <property type="match status" value="1"/>
</dbReference>
<dbReference type="InterPro" id="IPR041413">
    <property type="entry name" value="MLTR_LBD"/>
</dbReference>
<sequence length="304" mass="32965">MDTVETAKDIKDFLTTRRAKITPDQVGLPSSGRRRVPGLRREEVAFLAGVSAEYYIQIERGQVAGVSDEVLHAITTALRLDEVETTHLFDLARAATAKAGRRQGRARSPRRQVPLSVQALIQTMVTAPTIVQNAHLDIVAANPLGRALYGPVFEHQAEPPNLAHFIFLNPRADEVFPAWQKAADDAVALLRVEATRSPYSKAVTGLVGELATRSAEFRTRWAAHDVRAHQSGSKDFHHRAVGDMTLRFEALDVASAPGLTVIGYTAEPGSPSHEALMLLSSWAATEQGAPTPDGAENADPYAPK</sequence>
<feature type="domain" description="HTH cro/C1-type" evidence="2">
    <location>
        <begin position="38"/>
        <end position="85"/>
    </location>
</feature>
<dbReference type="Pfam" id="PF17765">
    <property type="entry name" value="MLTR_LBD"/>
    <property type="match status" value="1"/>
</dbReference>
<dbReference type="InterPro" id="IPR010982">
    <property type="entry name" value="Lambda_DNA-bd_dom_sf"/>
</dbReference>
<dbReference type="EMBL" id="BAABKB010000014">
    <property type="protein sequence ID" value="GAA5015976.1"/>
    <property type="molecule type" value="Genomic_DNA"/>
</dbReference>
<dbReference type="PANTHER" id="PTHR35010">
    <property type="entry name" value="BLL4672 PROTEIN-RELATED"/>
    <property type="match status" value="1"/>
</dbReference>
<evidence type="ECO:0000313" key="5">
    <source>
        <dbReference type="Proteomes" id="UP001501759"/>
    </source>
</evidence>
<dbReference type="Proteomes" id="UP001501759">
    <property type="component" value="Unassembled WGS sequence"/>
</dbReference>
<accession>A0ABP9IZR1</accession>
<evidence type="ECO:0000259" key="2">
    <source>
        <dbReference type="PROSITE" id="PS50943"/>
    </source>
</evidence>
<dbReference type="Pfam" id="PF13560">
    <property type="entry name" value="HTH_31"/>
    <property type="match status" value="1"/>
</dbReference>
<proteinExistence type="predicted"/>
<dbReference type="RefSeq" id="WP_345650994.1">
    <property type="nucleotide sequence ID" value="NZ_BAABKB010000014.1"/>
</dbReference>
<evidence type="ECO:0000256" key="1">
    <source>
        <dbReference type="SAM" id="MobiDB-lite"/>
    </source>
</evidence>
<evidence type="ECO:0000313" key="3">
    <source>
        <dbReference type="EMBL" id="GAA5015976.1"/>
    </source>
</evidence>